<accession>A0AAV2E0X4</accession>
<feature type="region of interest" description="Disordered" evidence="1">
    <location>
        <begin position="1"/>
        <end position="61"/>
    </location>
</feature>
<dbReference type="EMBL" id="OZ034816">
    <property type="protein sequence ID" value="CAL1379467.1"/>
    <property type="molecule type" value="Genomic_DNA"/>
</dbReference>
<gene>
    <name evidence="2" type="ORF">LTRI10_LOCUS20984</name>
</gene>
<evidence type="ECO:0000313" key="2">
    <source>
        <dbReference type="EMBL" id="CAL1379467.1"/>
    </source>
</evidence>
<reference evidence="2 3" key="1">
    <citation type="submission" date="2024-04" db="EMBL/GenBank/DDBJ databases">
        <authorList>
            <person name="Fracassetti M."/>
        </authorList>
    </citation>
    <scope>NUCLEOTIDE SEQUENCE [LARGE SCALE GENOMIC DNA]</scope>
</reference>
<evidence type="ECO:0000313" key="3">
    <source>
        <dbReference type="Proteomes" id="UP001497516"/>
    </source>
</evidence>
<evidence type="ECO:0000256" key="1">
    <source>
        <dbReference type="SAM" id="MobiDB-lite"/>
    </source>
</evidence>
<organism evidence="2 3">
    <name type="scientific">Linum trigynum</name>
    <dbReference type="NCBI Taxonomy" id="586398"/>
    <lineage>
        <taxon>Eukaryota</taxon>
        <taxon>Viridiplantae</taxon>
        <taxon>Streptophyta</taxon>
        <taxon>Embryophyta</taxon>
        <taxon>Tracheophyta</taxon>
        <taxon>Spermatophyta</taxon>
        <taxon>Magnoliopsida</taxon>
        <taxon>eudicotyledons</taxon>
        <taxon>Gunneridae</taxon>
        <taxon>Pentapetalae</taxon>
        <taxon>rosids</taxon>
        <taxon>fabids</taxon>
        <taxon>Malpighiales</taxon>
        <taxon>Linaceae</taxon>
        <taxon>Linum</taxon>
    </lineage>
</organism>
<keyword evidence="3" id="KW-1185">Reference proteome</keyword>
<name>A0AAV2E0X4_9ROSI</name>
<dbReference type="AlphaFoldDB" id="A0AAV2E0X4"/>
<dbReference type="Proteomes" id="UP001497516">
    <property type="component" value="Chromosome 3"/>
</dbReference>
<protein>
    <submittedName>
        <fullName evidence="2">Uncharacterized protein</fullName>
    </submittedName>
</protein>
<sequence length="103" mass="11265">METEEPTPTPVAPVTKEPESLYGEWMIAKRRARTKKQNSGARPVGSSRNTEKQLSKGTASGSCIDIVANEEQPTTPLIVNESEVVVHPQRGEPPAMKNKEKVP</sequence>
<proteinExistence type="predicted"/>